<sequence length="233" mass="26621">MNGEFEYTAYENGVPVRTFPVGPSYGNFRTLSQISPYLQMAVLQSEDGGFFYHDGFLMDAIRGALATDIKEKRFRRGGSTISMQLVKNVYLSRHKTLARKFEEILIVWLIENNRLSSKERMFEVYMNIIEWGPGVYGAAEAARFYFDKDVRDINANEAIFLASIIPSPKRALNSFDSEYKLKPSLEGYYRLLAGRLKIKGLISEEEEMAIKPEVKLGEAAKKLIDSRNIPETF</sequence>
<evidence type="ECO:0000313" key="12">
    <source>
        <dbReference type="EMBL" id="MPM32344.1"/>
    </source>
</evidence>
<evidence type="ECO:0000256" key="9">
    <source>
        <dbReference type="ARBA" id="ARBA00023136"/>
    </source>
</evidence>
<keyword evidence="6" id="KW-0133">Cell shape</keyword>
<dbReference type="GO" id="GO:0071555">
    <property type="term" value="P:cell wall organization"/>
    <property type="evidence" value="ECO:0007669"/>
    <property type="project" value="UniProtKB-KW"/>
</dbReference>
<protein>
    <submittedName>
        <fullName evidence="12">Monofunctional biosynthetic peptidoglycan transglycosylase</fullName>
        <ecNumber evidence="12">2.4.2.-</ecNumber>
    </submittedName>
</protein>
<evidence type="ECO:0000256" key="4">
    <source>
        <dbReference type="ARBA" id="ARBA00022679"/>
    </source>
</evidence>
<keyword evidence="1" id="KW-1003">Cell membrane</keyword>
<evidence type="ECO:0000259" key="11">
    <source>
        <dbReference type="Pfam" id="PF00912"/>
    </source>
</evidence>
<reference evidence="12" key="1">
    <citation type="submission" date="2019-08" db="EMBL/GenBank/DDBJ databases">
        <authorList>
            <person name="Kucharzyk K."/>
            <person name="Murdoch R.W."/>
            <person name="Higgins S."/>
            <person name="Loffler F."/>
        </authorList>
    </citation>
    <scope>NUCLEOTIDE SEQUENCE</scope>
</reference>
<name>A0A644Z2F6_9ZZZZ</name>
<comment type="caution">
    <text evidence="12">The sequence shown here is derived from an EMBL/GenBank/DDBJ whole genome shotgun (WGS) entry which is preliminary data.</text>
</comment>
<dbReference type="GO" id="GO:0016763">
    <property type="term" value="F:pentosyltransferase activity"/>
    <property type="evidence" value="ECO:0007669"/>
    <property type="project" value="InterPro"/>
</dbReference>
<feature type="domain" description="Glycosyl transferase family 51" evidence="11">
    <location>
        <begin position="26"/>
        <end position="171"/>
    </location>
</feature>
<dbReference type="GO" id="GO:0016020">
    <property type="term" value="C:membrane"/>
    <property type="evidence" value="ECO:0007669"/>
    <property type="project" value="InterPro"/>
</dbReference>
<evidence type="ECO:0000256" key="5">
    <source>
        <dbReference type="ARBA" id="ARBA00022692"/>
    </source>
</evidence>
<evidence type="ECO:0000256" key="1">
    <source>
        <dbReference type="ARBA" id="ARBA00022475"/>
    </source>
</evidence>
<keyword evidence="2" id="KW-0997">Cell inner membrane</keyword>
<keyword evidence="9" id="KW-0472">Membrane</keyword>
<accession>A0A644Z2F6</accession>
<keyword evidence="7" id="KW-0573">Peptidoglycan synthesis</keyword>
<evidence type="ECO:0000256" key="2">
    <source>
        <dbReference type="ARBA" id="ARBA00022519"/>
    </source>
</evidence>
<dbReference type="GO" id="GO:0009274">
    <property type="term" value="C:peptidoglycan-based cell wall"/>
    <property type="evidence" value="ECO:0007669"/>
    <property type="project" value="InterPro"/>
</dbReference>
<dbReference type="SUPFAM" id="SSF53955">
    <property type="entry name" value="Lysozyme-like"/>
    <property type="match status" value="1"/>
</dbReference>
<organism evidence="12">
    <name type="scientific">bioreactor metagenome</name>
    <dbReference type="NCBI Taxonomy" id="1076179"/>
    <lineage>
        <taxon>unclassified sequences</taxon>
        <taxon>metagenomes</taxon>
        <taxon>ecological metagenomes</taxon>
    </lineage>
</organism>
<evidence type="ECO:0000256" key="8">
    <source>
        <dbReference type="ARBA" id="ARBA00022989"/>
    </source>
</evidence>
<gene>
    <name evidence="12" type="primary">mtgA_26</name>
    <name evidence="12" type="ORF">SDC9_78906</name>
</gene>
<keyword evidence="5" id="KW-0812">Transmembrane</keyword>
<dbReference type="Pfam" id="PF00912">
    <property type="entry name" value="Transgly"/>
    <property type="match status" value="1"/>
</dbReference>
<dbReference type="InterPro" id="IPR001264">
    <property type="entry name" value="Glyco_trans_51"/>
</dbReference>
<dbReference type="GO" id="GO:0009252">
    <property type="term" value="P:peptidoglycan biosynthetic process"/>
    <property type="evidence" value="ECO:0007669"/>
    <property type="project" value="UniProtKB-KW"/>
</dbReference>
<dbReference type="AlphaFoldDB" id="A0A644Z2F6"/>
<dbReference type="InterPro" id="IPR023346">
    <property type="entry name" value="Lysozyme-like_dom_sf"/>
</dbReference>
<dbReference type="PANTHER" id="PTHR30400">
    <property type="entry name" value="MONOFUNCTIONAL BIOSYNTHETIC PEPTIDOGLYCAN TRANSGLYCOSYLASE"/>
    <property type="match status" value="1"/>
</dbReference>
<dbReference type="EMBL" id="VSSQ01006334">
    <property type="protein sequence ID" value="MPM32344.1"/>
    <property type="molecule type" value="Genomic_DNA"/>
</dbReference>
<evidence type="ECO:0000256" key="6">
    <source>
        <dbReference type="ARBA" id="ARBA00022960"/>
    </source>
</evidence>
<dbReference type="InterPro" id="IPR011812">
    <property type="entry name" value="Pep_trsgly"/>
</dbReference>
<keyword evidence="8" id="KW-1133">Transmembrane helix</keyword>
<keyword evidence="3 12" id="KW-0328">Glycosyltransferase</keyword>
<keyword evidence="10" id="KW-0961">Cell wall biogenesis/degradation</keyword>
<keyword evidence="4 12" id="KW-0808">Transferase</keyword>
<evidence type="ECO:0000256" key="10">
    <source>
        <dbReference type="ARBA" id="ARBA00023316"/>
    </source>
</evidence>
<dbReference type="EC" id="2.4.2.-" evidence="12"/>
<proteinExistence type="predicted"/>
<dbReference type="GO" id="GO:0008360">
    <property type="term" value="P:regulation of cell shape"/>
    <property type="evidence" value="ECO:0007669"/>
    <property type="project" value="UniProtKB-KW"/>
</dbReference>
<evidence type="ECO:0000256" key="7">
    <source>
        <dbReference type="ARBA" id="ARBA00022984"/>
    </source>
</evidence>
<dbReference type="PANTHER" id="PTHR30400:SF0">
    <property type="entry name" value="BIOSYNTHETIC PEPTIDOGLYCAN TRANSGLYCOSYLASE"/>
    <property type="match status" value="1"/>
</dbReference>
<dbReference type="InterPro" id="IPR036950">
    <property type="entry name" value="PBP_transglycosylase"/>
</dbReference>
<dbReference type="Gene3D" id="1.10.3810.10">
    <property type="entry name" value="Biosynthetic peptidoglycan transglycosylase-like"/>
    <property type="match status" value="1"/>
</dbReference>
<evidence type="ECO:0000256" key="3">
    <source>
        <dbReference type="ARBA" id="ARBA00022676"/>
    </source>
</evidence>